<sequence>MKRGILLALLAPFAIGAGVPAPPTRVGVDHGQMGQTWPVIEPDLLAVIKARLDTAQASGKIDALNRQFAEKVTQRVKQPVAVAGMSPAGETRSWEFDPAIVVENDIRDDHGNLIAVAGQRVNPLSYTGLSKKLVFINGNDPAELAWAMQRGGDEAAKIIFVNGSPFTQMQTHRRRFYFDQDGRLTTHFGIRHTPAVVERKGDLLQVTEHVIRRKGQPT</sequence>
<evidence type="ECO:0000313" key="4">
    <source>
        <dbReference type="Proteomes" id="UP000031338"/>
    </source>
</evidence>
<dbReference type="InterPro" id="IPR014114">
    <property type="entry name" value="TraW"/>
</dbReference>
<feature type="signal peptide" evidence="1">
    <location>
        <begin position="1"/>
        <end position="17"/>
    </location>
</feature>
<keyword evidence="1" id="KW-0732">Signal</keyword>
<dbReference type="STRING" id="48936.NJ75_00147"/>
<name>A0A0B8ZTB2_9SPHN</name>
<dbReference type="Proteomes" id="UP000031338">
    <property type="component" value="Unassembled WGS sequence"/>
</dbReference>
<proteinExistence type="predicted"/>
<protein>
    <submittedName>
        <fullName evidence="3">Conjugal transfer pilus assembly protein TraW</fullName>
    </submittedName>
</protein>
<dbReference type="RefSeq" id="WP_052241838.1">
    <property type="nucleotide sequence ID" value="NZ_JRVC01000001.1"/>
</dbReference>
<dbReference type="PATRIC" id="fig|48936.3.peg.150"/>
<accession>A0A0B8ZTB2</accession>
<keyword evidence="4" id="KW-1185">Reference proteome</keyword>
<comment type="caution">
    <text evidence="3">The sequence shown here is derived from an EMBL/GenBank/DDBJ whole genome shotgun (WGS) entry which is preliminary data.</text>
</comment>
<organism evidence="3 4">
    <name type="scientific">Novosphingobium subterraneum</name>
    <dbReference type="NCBI Taxonomy" id="48936"/>
    <lineage>
        <taxon>Bacteria</taxon>
        <taxon>Pseudomonadati</taxon>
        <taxon>Pseudomonadota</taxon>
        <taxon>Alphaproteobacteria</taxon>
        <taxon>Sphingomonadales</taxon>
        <taxon>Sphingomonadaceae</taxon>
        <taxon>Novosphingobium</taxon>
    </lineage>
</organism>
<evidence type="ECO:0000313" key="2">
    <source>
        <dbReference type="EMBL" id="KHS49444.1"/>
    </source>
</evidence>
<feature type="chain" id="PRO_5011138462" evidence="1">
    <location>
        <begin position="18"/>
        <end position="218"/>
    </location>
</feature>
<dbReference type="EMBL" id="JRVC01000001">
    <property type="protein sequence ID" value="KHS49666.1"/>
    <property type="molecule type" value="Genomic_DNA"/>
</dbReference>
<evidence type="ECO:0000256" key="1">
    <source>
        <dbReference type="SAM" id="SignalP"/>
    </source>
</evidence>
<reference evidence="3 4" key="1">
    <citation type="submission" date="2014-10" db="EMBL/GenBank/DDBJ databases">
        <title>Draft genome sequence of Novosphingobium subterraneum DSM 12447.</title>
        <authorList>
            <person name="Gan H.M."/>
            <person name="Gan H.Y."/>
            <person name="Savka M.A."/>
        </authorList>
    </citation>
    <scope>NUCLEOTIDE SEQUENCE [LARGE SCALE GENOMIC DNA]</scope>
    <source>
        <strain evidence="3 4">DSM 12447</strain>
    </source>
</reference>
<dbReference type="NCBIfam" id="TIGR02743">
    <property type="entry name" value="TraW"/>
    <property type="match status" value="1"/>
</dbReference>
<dbReference type="EMBL" id="JRVC01000001">
    <property type="protein sequence ID" value="KHS49444.1"/>
    <property type="molecule type" value="Genomic_DNA"/>
</dbReference>
<evidence type="ECO:0000313" key="3">
    <source>
        <dbReference type="EMBL" id="KHS49666.1"/>
    </source>
</evidence>
<gene>
    <name evidence="2" type="ORF">NJ75_00147</name>
    <name evidence="3" type="ORF">NJ75_00369</name>
</gene>
<dbReference type="AlphaFoldDB" id="A0A0B8ZTB2"/>